<dbReference type="SMART" id="SM00320">
    <property type="entry name" value="WD40"/>
    <property type="match status" value="4"/>
</dbReference>
<dbReference type="InterPro" id="IPR024977">
    <property type="entry name" value="Apc4-like_WD40_dom"/>
</dbReference>
<keyword evidence="3" id="KW-0813">Transport</keyword>
<dbReference type="SUPFAM" id="SSF69322">
    <property type="entry name" value="Tricorn protease domain 2"/>
    <property type="match status" value="1"/>
</dbReference>
<dbReference type="InterPro" id="IPR015943">
    <property type="entry name" value="WD40/YVTN_repeat-like_dom_sf"/>
</dbReference>
<evidence type="ECO:0000256" key="6">
    <source>
        <dbReference type="ARBA" id="ARBA00022989"/>
    </source>
</evidence>
<dbReference type="InterPro" id="IPR011541">
    <property type="entry name" value="Ni/Co_transpt_high_affinity"/>
</dbReference>
<comment type="subcellular location">
    <subcellularLocation>
        <location evidence="1">Endomembrane system</location>
        <topology evidence="1">Multi-pass membrane protein</topology>
    </subcellularLocation>
</comment>
<evidence type="ECO:0000256" key="7">
    <source>
        <dbReference type="ARBA" id="ARBA00023136"/>
    </source>
</evidence>
<dbReference type="InterPro" id="IPR004688">
    <property type="entry name" value="Ni/Co_transpt"/>
</dbReference>
<sequence>MYPAKSAQRCEQTERSCWLLCVSSEAMALDDEKIDLSAATLAPDEGEPCDIEISVSLVSGKSLVLSRPSTEQVGQLKQVAAERLGLSGEEVVFIQDGDTIPDSATVASLHGTSLDLVALSPGSIAAVVDNRVVVASGSTLKIQTELDYSKSTRRSPYHLQWSPTDAAHLALRSQNMAWIHDFSMGKEVFARPCRGGKNSIKWCPDGSKLALVSGVMHVDVCVLNPASDFRLVQRSETYSLAWHPSGSQIAVGQDDGIAIFGVESRAEENFLRVDNPVELVDWHSGGSLLACGDNQGALRVMTPQGEARWQLRQCDAALQMGLQDNLACISWSPKHTLIAFCSCSGTAIQLFDADSGKLVWKSLDYCPFTDICWNNDGTKVAGSCQDGHVYVLNAKTDLPLALQKSAGRWAALKLDAPTLSAGLGCEIQGWSLVTVIFNHPGELLEASRSLRCLLVGALPRRVSLPDWRALRHALHADYEAVSVAVQQSWEALGFSSEEHLTADELVLTAVAQSAEALRFASPSLRGNADFIRKAVKLDGRAIHYALPELQSNRSLVLQAVQQNSWAIDCIPEELRTDPEFMLEVVSTNPAALRFAPAELREHSALKASAAAASAALPIQPATEKWDNQDLAGPWRYCDDMGTDDEDFVIILSAGASTTTKLSFDPRTSSLIKVAHLKLSLRQSIAASHARPSQVVILVITVGLFGALTLVPALMASGLLAYSFGLRHAFDVDHIAAIDNITRKLTVRNSSPHTVGMFFALGHSLVVFLACCGILLTKSFMKNMLSTFHAYGSVFGLAISASFLLALGILNLCTARQLWMEWKGHGGDHSHHATMGLWLRCCPRLFQAISKPWHMLIVGFLFGLGFDTATEVGLLGVVAVSHGLAAPICILLLPLLFMSGMCLLDTLNGVMMAWIYRTSAEDDKKKIYFNLFVTVTSGLVAILVGLIEMLGFLAERANLQSWFFRWIQSANDHSELLGAGVVLIFLAAMAIALCCYWRVFGQSQEPLQSSMYRRERPASLLS</sequence>
<dbReference type="Pfam" id="PF03824">
    <property type="entry name" value="NicO"/>
    <property type="match status" value="1"/>
</dbReference>
<keyword evidence="5 8" id="KW-0812">Transmembrane</keyword>
<gene>
    <name evidence="10" type="primary">hoxN</name>
    <name evidence="10" type="ORF">AK812_SmicGene10231</name>
</gene>
<dbReference type="InterPro" id="IPR029071">
    <property type="entry name" value="Ubiquitin-like_domsf"/>
</dbReference>
<keyword evidence="4" id="KW-0533">Nickel</keyword>
<feature type="transmembrane region" description="Helical" evidence="8">
    <location>
        <begin position="927"/>
        <end position="953"/>
    </location>
</feature>
<evidence type="ECO:0000256" key="3">
    <source>
        <dbReference type="ARBA" id="ARBA00022448"/>
    </source>
</evidence>
<dbReference type="Pfam" id="PF13475">
    <property type="entry name" value="DUF4116"/>
    <property type="match status" value="2"/>
</dbReference>
<evidence type="ECO:0000256" key="8">
    <source>
        <dbReference type="SAM" id="Phobius"/>
    </source>
</evidence>
<evidence type="ECO:0000313" key="10">
    <source>
        <dbReference type="EMBL" id="OLQ06455.1"/>
    </source>
</evidence>
<dbReference type="Proteomes" id="UP000186817">
    <property type="component" value="Unassembled WGS sequence"/>
</dbReference>
<feature type="transmembrane region" description="Helical" evidence="8">
    <location>
        <begin position="753"/>
        <end position="775"/>
    </location>
</feature>
<dbReference type="PANTHER" id="PTHR31611">
    <property type="entry name" value="HIGH-AFFINITY NICKEL TRANSPORT PROTEIN NIC1"/>
    <property type="match status" value="1"/>
</dbReference>
<keyword evidence="11" id="KW-1185">Reference proteome</keyword>
<evidence type="ECO:0000256" key="2">
    <source>
        <dbReference type="ARBA" id="ARBA00010892"/>
    </source>
</evidence>
<dbReference type="InterPro" id="IPR025197">
    <property type="entry name" value="DUF4116"/>
</dbReference>
<comment type="caution">
    <text evidence="10">The sequence shown here is derived from an EMBL/GenBank/DDBJ whole genome shotgun (WGS) entry which is preliminary data.</text>
</comment>
<dbReference type="AlphaFoldDB" id="A0A1Q9EGA0"/>
<dbReference type="Gene3D" id="2.130.10.10">
    <property type="entry name" value="YVTN repeat-like/Quinoprotein amine dehydrogenase"/>
    <property type="match status" value="2"/>
</dbReference>
<evidence type="ECO:0000256" key="1">
    <source>
        <dbReference type="ARBA" id="ARBA00004127"/>
    </source>
</evidence>
<feature type="transmembrane region" description="Helical" evidence="8">
    <location>
        <begin position="694"/>
        <end position="721"/>
    </location>
</feature>
<comment type="similarity">
    <text evidence="2">Belongs to the NiCoT transporter (TC 2.A.52) family.</text>
</comment>
<dbReference type="GO" id="GO:0005886">
    <property type="term" value="C:plasma membrane"/>
    <property type="evidence" value="ECO:0007669"/>
    <property type="project" value="InterPro"/>
</dbReference>
<dbReference type="InterPro" id="IPR000626">
    <property type="entry name" value="Ubiquitin-like_dom"/>
</dbReference>
<feature type="transmembrane region" description="Helical" evidence="8">
    <location>
        <begin position="787"/>
        <end position="812"/>
    </location>
</feature>
<reference evidence="10 11" key="1">
    <citation type="submission" date="2016-02" db="EMBL/GenBank/DDBJ databases">
        <title>Genome analysis of coral dinoflagellate symbionts highlights evolutionary adaptations to a symbiotic lifestyle.</title>
        <authorList>
            <person name="Aranda M."/>
            <person name="Li Y."/>
            <person name="Liew Y.J."/>
            <person name="Baumgarten S."/>
            <person name="Simakov O."/>
            <person name="Wilson M."/>
            <person name="Piel J."/>
            <person name="Ashoor H."/>
            <person name="Bougouffa S."/>
            <person name="Bajic V.B."/>
            <person name="Ryu T."/>
            <person name="Ravasi T."/>
            <person name="Bayer T."/>
            <person name="Micklem G."/>
            <person name="Kim H."/>
            <person name="Bhak J."/>
            <person name="Lajeunesse T.C."/>
            <person name="Voolstra C.R."/>
        </authorList>
    </citation>
    <scope>NUCLEOTIDE SEQUENCE [LARGE SCALE GENOMIC DNA]</scope>
    <source>
        <strain evidence="10 11">CCMP2467</strain>
    </source>
</reference>
<feature type="transmembrane region" description="Helical" evidence="8">
    <location>
        <begin position="852"/>
        <end position="877"/>
    </location>
</feature>
<evidence type="ECO:0000259" key="9">
    <source>
        <dbReference type="PROSITE" id="PS50053"/>
    </source>
</evidence>
<dbReference type="GO" id="GO:0015099">
    <property type="term" value="F:nickel cation transmembrane transporter activity"/>
    <property type="evidence" value="ECO:0007669"/>
    <property type="project" value="InterPro"/>
</dbReference>
<evidence type="ECO:0000313" key="11">
    <source>
        <dbReference type="Proteomes" id="UP000186817"/>
    </source>
</evidence>
<proteinExistence type="inferred from homology"/>
<dbReference type="EMBL" id="LSRX01000159">
    <property type="protein sequence ID" value="OLQ06455.1"/>
    <property type="molecule type" value="Genomic_DNA"/>
</dbReference>
<protein>
    <submittedName>
        <fullName evidence="10">High-affinity nickel transport protein</fullName>
    </submittedName>
</protein>
<evidence type="ECO:0000256" key="4">
    <source>
        <dbReference type="ARBA" id="ARBA00022596"/>
    </source>
</evidence>
<feature type="domain" description="Ubiquitin-like" evidence="9">
    <location>
        <begin position="51"/>
        <end position="119"/>
    </location>
</feature>
<dbReference type="Pfam" id="PF12894">
    <property type="entry name" value="ANAPC4_WD40"/>
    <property type="match status" value="2"/>
</dbReference>
<feature type="transmembrane region" description="Helical" evidence="8">
    <location>
        <begin position="975"/>
        <end position="998"/>
    </location>
</feature>
<dbReference type="OrthoDB" id="5197598at2759"/>
<keyword evidence="6 8" id="KW-1133">Transmembrane helix</keyword>
<dbReference type="SUPFAM" id="SSF54236">
    <property type="entry name" value="Ubiquitin-like"/>
    <property type="match status" value="1"/>
</dbReference>
<dbReference type="PANTHER" id="PTHR31611:SF0">
    <property type="entry name" value="HIGH-AFFINITY NICKEL TRANSPORT PROTEIN NIC1"/>
    <property type="match status" value="1"/>
</dbReference>
<evidence type="ECO:0000256" key="5">
    <source>
        <dbReference type="ARBA" id="ARBA00022692"/>
    </source>
</evidence>
<accession>A0A1Q9EGA0</accession>
<feature type="transmembrane region" description="Helical" evidence="8">
    <location>
        <begin position="883"/>
        <end position="906"/>
    </location>
</feature>
<dbReference type="PROSITE" id="PS50053">
    <property type="entry name" value="UBIQUITIN_2"/>
    <property type="match status" value="1"/>
</dbReference>
<keyword evidence="7 8" id="KW-0472">Membrane</keyword>
<dbReference type="GO" id="GO:0012505">
    <property type="term" value="C:endomembrane system"/>
    <property type="evidence" value="ECO:0007669"/>
    <property type="project" value="UniProtKB-SubCell"/>
</dbReference>
<name>A0A1Q9EGA0_SYMMI</name>
<organism evidence="10 11">
    <name type="scientific">Symbiodinium microadriaticum</name>
    <name type="common">Dinoflagellate</name>
    <name type="synonym">Zooxanthella microadriatica</name>
    <dbReference type="NCBI Taxonomy" id="2951"/>
    <lineage>
        <taxon>Eukaryota</taxon>
        <taxon>Sar</taxon>
        <taxon>Alveolata</taxon>
        <taxon>Dinophyceae</taxon>
        <taxon>Suessiales</taxon>
        <taxon>Symbiodiniaceae</taxon>
        <taxon>Symbiodinium</taxon>
    </lineage>
</organism>
<dbReference type="InterPro" id="IPR001680">
    <property type="entry name" value="WD40_rpt"/>
</dbReference>